<dbReference type="EMBL" id="JAQOWY010000087">
    <property type="protein sequence ID" value="KAK1851878.1"/>
    <property type="molecule type" value="Genomic_DNA"/>
</dbReference>
<accession>A0AAD9APX8</accession>
<evidence type="ECO:0000313" key="3">
    <source>
        <dbReference type="Proteomes" id="UP001243330"/>
    </source>
</evidence>
<comment type="caution">
    <text evidence="2">The sequence shown here is derived from an EMBL/GenBank/DDBJ whole genome shotgun (WGS) entry which is preliminary data.</text>
</comment>
<sequence>MEIAAKENKAGESIAQEGTQERRQDAAACSAALTAPLCVRLACRVTLVPAGSRPGQPPPDPRATSKSAPKNIHECPDENMVNKPTEEDQRPNASEHIASLARIRLVIFLPAHQFPLWRVLNDNVFLQGPVFIWLLAAYRGTRDP</sequence>
<reference evidence="2" key="1">
    <citation type="submission" date="2023-01" db="EMBL/GenBank/DDBJ databases">
        <title>Colletotrichum chrysophilum M932 genome sequence.</title>
        <authorList>
            <person name="Baroncelli R."/>
        </authorList>
    </citation>
    <scope>NUCLEOTIDE SEQUENCE</scope>
    <source>
        <strain evidence="2">M932</strain>
    </source>
</reference>
<dbReference type="AlphaFoldDB" id="A0AAD9APX8"/>
<organism evidence="2 3">
    <name type="scientific">Colletotrichum chrysophilum</name>
    <dbReference type="NCBI Taxonomy" id="1836956"/>
    <lineage>
        <taxon>Eukaryota</taxon>
        <taxon>Fungi</taxon>
        <taxon>Dikarya</taxon>
        <taxon>Ascomycota</taxon>
        <taxon>Pezizomycotina</taxon>
        <taxon>Sordariomycetes</taxon>
        <taxon>Hypocreomycetidae</taxon>
        <taxon>Glomerellales</taxon>
        <taxon>Glomerellaceae</taxon>
        <taxon>Colletotrichum</taxon>
        <taxon>Colletotrichum gloeosporioides species complex</taxon>
    </lineage>
</organism>
<feature type="region of interest" description="Disordered" evidence="1">
    <location>
        <begin position="49"/>
        <end position="93"/>
    </location>
</feature>
<feature type="compositionally biased region" description="Basic and acidic residues" evidence="1">
    <location>
        <begin position="1"/>
        <end position="10"/>
    </location>
</feature>
<dbReference type="Proteomes" id="UP001243330">
    <property type="component" value="Unassembled WGS sequence"/>
</dbReference>
<proteinExistence type="predicted"/>
<name>A0AAD9APX8_9PEZI</name>
<gene>
    <name evidence="2" type="ORF">CCHR01_05473</name>
</gene>
<protein>
    <submittedName>
        <fullName evidence="2">Uncharacterized protein</fullName>
    </submittedName>
</protein>
<evidence type="ECO:0000256" key="1">
    <source>
        <dbReference type="SAM" id="MobiDB-lite"/>
    </source>
</evidence>
<feature type="region of interest" description="Disordered" evidence="1">
    <location>
        <begin position="1"/>
        <end position="25"/>
    </location>
</feature>
<evidence type="ECO:0000313" key="2">
    <source>
        <dbReference type="EMBL" id="KAK1851878.1"/>
    </source>
</evidence>
<keyword evidence="3" id="KW-1185">Reference proteome</keyword>